<feature type="signal peptide" evidence="1">
    <location>
        <begin position="1"/>
        <end position="36"/>
    </location>
</feature>
<dbReference type="OrthoDB" id="5850318at2759"/>
<organism evidence="2 3">
    <name type="scientific">Teladorsagia circumcincta</name>
    <name type="common">Brown stomach worm</name>
    <name type="synonym">Ostertagia circumcincta</name>
    <dbReference type="NCBI Taxonomy" id="45464"/>
    <lineage>
        <taxon>Eukaryota</taxon>
        <taxon>Metazoa</taxon>
        <taxon>Ecdysozoa</taxon>
        <taxon>Nematoda</taxon>
        <taxon>Chromadorea</taxon>
        <taxon>Rhabditida</taxon>
        <taxon>Rhabditina</taxon>
        <taxon>Rhabditomorpha</taxon>
        <taxon>Strongyloidea</taxon>
        <taxon>Trichostrongylidae</taxon>
        <taxon>Teladorsagia</taxon>
    </lineage>
</organism>
<evidence type="ECO:0000313" key="2">
    <source>
        <dbReference type="EMBL" id="PIO76064.1"/>
    </source>
</evidence>
<protein>
    <submittedName>
        <fullName evidence="2">Uncharacterized protein</fullName>
    </submittedName>
</protein>
<name>A0A2G9V0N8_TELCI</name>
<dbReference type="Proteomes" id="UP000230423">
    <property type="component" value="Unassembled WGS sequence"/>
</dbReference>
<keyword evidence="1" id="KW-0732">Signal</keyword>
<reference evidence="2 3" key="1">
    <citation type="submission" date="2015-09" db="EMBL/GenBank/DDBJ databases">
        <title>Draft genome of the parasitic nematode Teladorsagia circumcincta isolate WARC Sus (inbred).</title>
        <authorList>
            <person name="Mitreva M."/>
        </authorList>
    </citation>
    <scope>NUCLEOTIDE SEQUENCE [LARGE SCALE GENOMIC DNA]</scope>
    <source>
        <strain evidence="2 3">S</strain>
    </source>
</reference>
<dbReference type="AlphaFoldDB" id="A0A2G9V0N8"/>
<proteinExistence type="predicted"/>
<evidence type="ECO:0000256" key="1">
    <source>
        <dbReference type="SAM" id="SignalP"/>
    </source>
</evidence>
<accession>A0A2G9V0N8</accession>
<keyword evidence="3" id="KW-1185">Reference proteome</keyword>
<gene>
    <name evidence="2" type="ORF">TELCIR_01869</name>
</gene>
<sequence>MLEITKSSVKKLRSRDRMQRLLALVMVCLLVAVCTSQDVDDLPVERALKRTPSAKWMRFGKRSPNAKWMRFGKRTPDAKWMRFGKRGEYEFDGYEDLE</sequence>
<evidence type="ECO:0000313" key="3">
    <source>
        <dbReference type="Proteomes" id="UP000230423"/>
    </source>
</evidence>
<dbReference type="EMBL" id="KZ345082">
    <property type="protein sequence ID" value="PIO76064.1"/>
    <property type="molecule type" value="Genomic_DNA"/>
</dbReference>
<feature type="chain" id="PRO_5013822830" evidence="1">
    <location>
        <begin position="37"/>
        <end position="98"/>
    </location>
</feature>